<dbReference type="GO" id="GO:0016887">
    <property type="term" value="F:ATP hydrolysis activity"/>
    <property type="evidence" value="ECO:0007669"/>
    <property type="project" value="InterPro"/>
</dbReference>
<dbReference type="SUPFAM" id="SSF52540">
    <property type="entry name" value="P-loop containing nucleoside triphosphate hydrolases"/>
    <property type="match status" value="1"/>
</dbReference>
<dbReference type="CDD" id="cd02035">
    <property type="entry name" value="ArsA"/>
    <property type="match status" value="1"/>
</dbReference>
<dbReference type="InterPro" id="IPR025723">
    <property type="entry name" value="ArsA/GET3_ATPase-like"/>
</dbReference>
<evidence type="ECO:0000256" key="1">
    <source>
        <dbReference type="ARBA" id="ARBA00011040"/>
    </source>
</evidence>
<dbReference type="RefSeq" id="WP_126416590.1">
    <property type="nucleotide sequence ID" value="NZ_LR134476.1"/>
</dbReference>
<sequence>MLLTDIADHNVVFVGGKGGVGKTSISSGLALGRMLQGARVLLISTDPAHNLGHLWGRKLSDAVTQLLRPSDVTGQLASLHKRLGGGDVGLIDVVEINPTAMIAKHFDAIHRQMLRILPENMHGPAKRHLDSARNAPGSHEAAMLERVAENVELGTRDYDVVIFDTAPTGHTLHLLTLPEQLSTWTEELLKSRSRADHYSAVLGSIVGRRADDGERATDRDTHLRRTLIARQKKLAHLRETLQSGNAGFVVVTLGEPMPVREAIETVDELQRMNVALRSVVVNRRSPLDAGEFLAHRHALEAEQVAVLKKHVGGKVPIREVPLLAEPPQGAQGVALIAGAL</sequence>
<dbReference type="KEGG" id="tbw:NCTC13354_01195"/>
<feature type="domain" description="ArsA/GET3 Anion-transporting ATPase-like" evidence="2">
    <location>
        <begin position="10"/>
        <end position="65"/>
    </location>
</feature>
<comment type="similarity">
    <text evidence="1">Belongs to the arsA ATPase family.</text>
</comment>
<keyword evidence="3" id="KW-0378">Hydrolase</keyword>
<dbReference type="PANTHER" id="PTHR10803:SF3">
    <property type="entry name" value="ATPASE GET3"/>
    <property type="match status" value="1"/>
</dbReference>
<dbReference type="InterPro" id="IPR016300">
    <property type="entry name" value="ATPase_ArsA/GET3"/>
</dbReference>
<dbReference type="EC" id="3.6.3.16" evidence="3"/>
<dbReference type="GO" id="GO:0005524">
    <property type="term" value="F:ATP binding"/>
    <property type="evidence" value="ECO:0007669"/>
    <property type="project" value="InterPro"/>
</dbReference>
<keyword evidence="4" id="KW-1185">Reference proteome</keyword>
<evidence type="ECO:0000313" key="4">
    <source>
        <dbReference type="Proteomes" id="UP000269542"/>
    </source>
</evidence>
<evidence type="ECO:0000259" key="2">
    <source>
        <dbReference type="Pfam" id="PF02374"/>
    </source>
</evidence>
<dbReference type="EMBL" id="LR134476">
    <property type="protein sequence ID" value="VEI13480.1"/>
    <property type="molecule type" value="Genomic_DNA"/>
</dbReference>
<reference evidence="3 4" key="1">
    <citation type="submission" date="2018-12" db="EMBL/GenBank/DDBJ databases">
        <authorList>
            <consortium name="Pathogen Informatics"/>
        </authorList>
    </citation>
    <scope>NUCLEOTIDE SEQUENCE [LARGE SCALE GENOMIC DNA]</scope>
    <source>
        <strain evidence="3 4">NCTC13354</strain>
    </source>
</reference>
<organism evidence="3 4">
    <name type="scientific">Trueperella bialowiezensis</name>
    <dbReference type="NCBI Taxonomy" id="312285"/>
    <lineage>
        <taxon>Bacteria</taxon>
        <taxon>Bacillati</taxon>
        <taxon>Actinomycetota</taxon>
        <taxon>Actinomycetes</taxon>
        <taxon>Actinomycetales</taxon>
        <taxon>Actinomycetaceae</taxon>
        <taxon>Trueperella</taxon>
    </lineage>
</organism>
<proteinExistence type="inferred from homology"/>
<name>A0A3S4Z5L6_9ACTO</name>
<dbReference type="OrthoDB" id="9780677at2"/>
<protein>
    <submittedName>
        <fullName evidence="3">Arsenical pump-driving ATPase</fullName>
        <ecNumber evidence="3">3.6.3.16</ecNumber>
    </submittedName>
</protein>
<evidence type="ECO:0000313" key="3">
    <source>
        <dbReference type="EMBL" id="VEI13480.1"/>
    </source>
</evidence>
<dbReference type="Gene3D" id="3.40.50.300">
    <property type="entry name" value="P-loop containing nucleotide triphosphate hydrolases"/>
    <property type="match status" value="1"/>
</dbReference>
<feature type="domain" description="ArsA/GET3 Anion-transporting ATPase-like" evidence="2">
    <location>
        <begin position="93"/>
        <end position="337"/>
    </location>
</feature>
<dbReference type="AlphaFoldDB" id="A0A3S4Z5L6"/>
<dbReference type="Pfam" id="PF02374">
    <property type="entry name" value="ArsA_ATPase"/>
    <property type="match status" value="2"/>
</dbReference>
<dbReference type="InterPro" id="IPR027417">
    <property type="entry name" value="P-loop_NTPase"/>
</dbReference>
<dbReference type="PANTHER" id="PTHR10803">
    <property type="entry name" value="ARSENICAL PUMP-DRIVING ATPASE ARSENITE-TRANSLOCATING ATPASE"/>
    <property type="match status" value="1"/>
</dbReference>
<dbReference type="Proteomes" id="UP000269542">
    <property type="component" value="Chromosome"/>
</dbReference>
<gene>
    <name evidence="3" type="primary">arsA</name>
    <name evidence="3" type="ORF">NCTC13354_01195</name>
</gene>
<accession>A0A3S4Z5L6</accession>